<dbReference type="GeneID" id="85361529"/>
<dbReference type="EMBL" id="JAUEPS010000038">
    <property type="protein sequence ID" value="KAK0449632.1"/>
    <property type="molecule type" value="Genomic_DNA"/>
</dbReference>
<evidence type="ECO:0000313" key="2">
    <source>
        <dbReference type="Proteomes" id="UP001175211"/>
    </source>
</evidence>
<sequence length="111" mass="12344">MVFDAIFLAVAETSTNGEAKLPMAIFPKMQAPTQDGVLIDNLGTGFEVWLTGNTDYGVCTYENERMRSRILKVAMYDIMIAARSRITLVEGKREDQELYDSMPEATTQAVA</sequence>
<organism evidence="1 2">
    <name type="scientific">Armillaria tabescens</name>
    <name type="common">Ringless honey mushroom</name>
    <name type="synonym">Agaricus tabescens</name>
    <dbReference type="NCBI Taxonomy" id="1929756"/>
    <lineage>
        <taxon>Eukaryota</taxon>
        <taxon>Fungi</taxon>
        <taxon>Dikarya</taxon>
        <taxon>Basidiomycota</taxon>
        <taxon>Agaricomycotina</taxon>
        <taxon>Agaricomycetes</taxon>
        <taxon>Agaricomycetidae</taxon>
        <taxon>Agaricales</taxon>
        <taxon>Marasmiineae</taxon>
        <taxon>Physalacriaceae</taxon>
        <taxon>Desarmillaria</taxon>
    </lineage>
</organism>
<dbReference type="AlphaFoldDB" id="A0AA39JVD7"/>
<gene>
    <name evidence="1" type="ORF">EV420DRAFT_1646954</name>
</gene>
<evidence type="ECO:0000313" key="1">
    <source>
        <dbReference type="EMBL" id="KAK0449632.1"/>
    </source>
</evidence>
<name>A0AA39JVD7_ARMTA</name>
<proteinExistence type="predicted"/>
<dbReference type="RefSeq" id="XP_060326924.1">
    <property type="nucleotide sequence ID" value="XM_060477981.1"/>
</dbReference>
<comment type="caution">
    <text evidence="1">The sequence shown here is derived from an EMBL/GenBank/DDBJ whole genome shotgun (WGS) entry which is preliminary data.</text>
</comment>
<protein>
    <submittedName>
        <fullName evidence="1">Uncharacterized protein</fullName>
    </submittedName>
</protein>
<dbReference type="Proteomes" id="UP001175211">
    <property type="component" value="Unassembled WGS sequence"/>
</dbReference>
<reference evidence="1" key="1">
    <citation type="submission" date="2023-06" db="EMBL/GenBank/DDBJ databases">
        <authorList>
            <consortium name="Lawrence Berkeley National Laboratory"/>
            <person name="Ahrendt S."/>
            <person name="Sahu N."/>
            <person name="Indic B."/>
            <person name="Wong-Bajracharya J."/>
            <person name="Merenyi Z."/>
            <person name="Ke H.-M."/>
            <person name="Monk M."/>
            <person name="Kocsube S."/>
            <person name="Drula E."/>
            <person name="Lipzen A."/>
            <person name="Balint B."/>
            <person name="Henrissat B."/>
            <person name="Andreopoulos B."/>
            <person name="Martin F.M."/>
            <person name="Harder C.B."/>
            <person name="Rigling D."/>
            <person name="Ford K.L."/>
            <person name="Foster G.D."/>
            <person name="Pangilinan J."/>
            <person name="Papanicolaou A."/>
            <person name="Barry K."/>
            <person name="LaButti K."/>
            <person name="Viragh M."/>
            <person name="Koriabine M."/>
            <person name="Yan M."/>
            <person name="Riley R."/>
            <person name="Champramary S."/>
            <person name="Plett K.L."/>
            <person name="Tsai I.J."/>
            <person name="Slot J."/>
            <person name="Sipos G."/>
            <person name="Plett J."/>
            <person name="Nagy L.G."/>
            <person name="Grigoriev I.V."/>
        </authorList>
    </citation>
    <scope>NUCLEOTIDE SEQUENCE</scope>
    <source>
        <strain evidence="1">CCBAS 213</strain>
    </source>
</reference>
<accession>A0AA39JVD7</accession>
<keyword evidence="2" id="KW-1185">Reference proteome</keyword>